<dbReference type="Gene3D" id="3.30.70.100">
    <property type="match status" value="1"/>
</dbReference>
<dbReference type="OrthoDB" id="1494254at2"/>
<organism evidence="2 3">
    <name type="scientific">Sphingobacterium athyrii</name>
    <dbReference type="NCBI Taxonomy" id="2152717"/>
    <lineage>
        <taxon>Bacteria</taxon>
        <taxon>Pseudomonadati</taxon>
        <taxon>Bacteroidota</taxon>
        <taxon>Sphingobacteriia</taxon>
        <taxon>Sphingobacteriales</taxon>
        <taxon>Sphingobacteriaceae</taxon>
        <taxon>Sphingobacterium</taxon>
    </lineage>
</organism>
<dbReference type="PANTHER" id="PTHR40057">
    <property type="entry name" value="SLR1162 PROTEIN"/>
    <property type="match status" value="1"/>
</dbReference>
<keyword evidence="1" id="KW-0472">Membrane</keyword>
<keyword evidence="2" id="KW-0503">Monooxygenase</keyword>
<reference evidence="2 3" key="1">
    <citation type="submission" date="2018-04" db="EMBL/GenBank/DDBJ databases">
        <title>Sphingobacterium sp. M46 Genome.</title>
        <authorList>
            <person name="Cheng J."/>
            <person name="Li Y."/>
        </authorList>
    </citation>
    <scope>NUCLEOTIDE SEQUENCE [LARGE SCALE GENOMIC DNA]</scope>
    <source>
        <strain evidence="2 3">M46</strain>
    </source>
</reference>
<keyword evidence="1" id="KW-0812">Transmembrane</keyword>
<feature type="transmembrane region" description="Helical" evidence="1">
    <location>
        <begin position="150"/>
        <end position="170"/>
    </location>
</feature>
<keyword evidence="1" id="KW-1133">Transmembrane helix</keyword>
<proteinExistence type="predicted"/>
<gene>
    <name evidence="2" type="ORF">DCO56_20590</name>
</gene>
<sequence length="183" mass="21758">MENQGASVVITHHILDDKQLEYDQWLAEVVPLTKHARGFIDLQIIRPIPKLTFVYTVIIRFDTVDNLKNWMKSDTRRRMIEKAAPLFRKQDRYQIKSGLEFLFETAEQAHQVPRRWKQYLVTWSAIYPLSLTIPIILLPVLRYFHIPQNHFSDGLLISGCIVFLMVYLVMPNYTKMIRKWLNK</sequence>
<keyword evidence="3" id="KW-1185">Reference proteome</keyword>
<dbReference type="InterPro" id="IPR038762">
    <property type="entry name" value="ABM_predict"/>
</dbReference>
<evidence type="ECO:0000256" key="1">
    <source>
        <dbReference type="SAM" id="Phobius"/>
    </source>
</evidence>
<dbReference type="GO" id="GO:0004497">
    <property type="term" value="F:monooxygenase activity"/>
    <property type="evidence" value="ECO:0007669"/>
    <property type="project" value="UniProtKB-KW"/>
</dbReference>
<accession>A0A363NP90</accession>
<dbReference type="PANTHER" id="PTHR40057:SF1">
    <property type="entry name" value="SLR1162 PROTEIN"/>
    <property type="match status" value="1"/>
</dbReference>
<evidence type="ECO:0000313" key="2">
    <source>
        <dbReference type="EMBL" id="PUV22605.1"/>
    </source>
</evidence>
<dbReference type="RefSeq" id="WP_108635636.1">
    <property type="nucleotide sequence ID" value="NZ_QCXX01000006.1"/>
</dbReference>
<dbReference type="AlphaFoldDB" id="A0A363NP90"/>
<protein>
    <submittedName>
        <fullName evidence="2">Antibiotic biosynthesis monooxygenase</fullName>
    </submittedName>
</protein>
<dbReference type="SUPFAM" id="SSF54909">
    <property type="entry name" value="Dimeric alpha+beta barrel"/>
    <property type="match status" value="1"/>
</dbReference>
<name>A0A363NP90_9SPHI</name>
<evidence type="ECO:0000313" key="3">
    <source>
        <dbReference type="Proteomes" id="UP000250831"/>
    </source>
</evidence>
<keyword evidence="2" id="KW-0560">Oxidoreductase</keyword>
<dbReference type="EMBL" id="QCXX01000006">
    <property type="protein sequence ID" value="PUV22605.1"/>
    <property type="molecule type" value="Genomic_DNA"/>
</dbReference>
<dbReference type="InterPro" id="IPR011008">
    <property type="entry name" value="Dimeric_a/b-barrel"/>
</dbReference>
<dbReference type="Proteomes" id="UP000250831">
    <property type="component" value="Unassembled WGS sequence"/>
</dbReference>
<comment type="caution">
    <text evidence="2">The sequence shown here is derived from an EMBL/GenBank/DDBJ whole genome shotgun (WGS) entry which is preliminary data.</text>
</comment>
<feature type="transmembrane region" description="Helical" evidence="1">
    <location>
        <begin position="120"/>
        <end position="144"/>
    </location>
</feature>